<evidence type="ECO:0000313" key="2">
    <source>
        <dbReference type="Proteomes" id="UP000001353"/>
    </source>
</evidence>
<dbReference type="HOGENOM" id="CLU_2357950_0_0_5"/>
<organism evidence="1 2">
    <name type="scientific">Roseobacter litoralis (strain ATCC 49566 / DSM 6996 / JCM 21268 / NBRC 15278 / OCh 149)</name>
    <dbReference type="NCBI Taxonomy" id="391595"/>
    <lineage>
        <taxon>Bacteria</taxon>
        <taxon>Pseudomonadati</taxon>
        <taxon>Pseudomonadota</taxon>
        <taxon>Alphaproteobacteria</taxon>
        <taxon>Rhodobacterales</taxon>
        <taxon>Roseobacteraceae</taxon>
        <taxon>Roseobacter</taxon>
    </lineage>
</organism>
<gene>
    <name evidence="1" type="ordered locus">RLO149_c022950</name>
</gene>
<dbReference type="Proteomes" id="UP000001353">
    <property type="component" value="Chromosome"/>
</dbReference>
<keyword evidence="2" id="KW-1185">Reference proteome</keyword>
<dbReference type="EMBL" id="CP002623">
    <property type="protein sequence ID" value="AEI94267.1"/>
    <property type="molecule type" value="Genomic_DNA"/>
</dbReference>
<evidence type="ECO:0000313" key="1">
    <source>
        <dbReference type="EMBL" id="AEI94267.1"/>
    </source>
</evidence>
<dbReference type="AlphaFoldDB" id="F7ZAS1"/>
<proteinExistence type="predicted"/>
<name>F7ZAS1_ROSLO</name>
<dbReference type="KEGG" id="rli:RLO149_c022950"/>
<reference evidence="1 2" key="1">
    <citation type="journal article" date="2011" name="BMC Genomics">
        <title>Comparative genome analysis and genome-guided physiological analysis of Roseobacter litoralis.</title>
        <authorList>
            <person name="Kalhoefer D."/>
            <person name="Thole S."/>
            <person name="Voget S."/>
            <person name="Lehmann R."/>
            <person name="Liesegang H."/>
            <person name="Wollher A."/>
            <person name="Daniel R."/>
            <person name="Simon M."/>
            <person name="Brinkhoff T."/>
        </authorList>
    </citation>
    <scope>NUCLEOTIDE SEQUENCE [LARGE SCALE GENOMIC DNA]</scope>
    <source>
        <strain evidence="2">ATCC 49566 / DSM 6996 / JCM 21268 / NBRC 15278 / OCh 149</strain>
    </source>
</reference>
<sequence>MAATILRATHRSRDEAALFWCRYCRPSISSRMRQHSFCCVARGRGPSLCLETRECKTTRSPYVGTTIRSLRKSAVNVPQPMAAQRNYSNGHTQIAK</sequence>
<protein>
    <submittedName>
        <fullName evidence="1">Uncharacterized protein</fullName>
    </submittedName>
</protein>
<accession>F7ZAS1</accession>